<name>A0A7I6GXV8_BORGP</name>
<gene>
    <name evidence="2" type="ordered locus">BGP272</name>
</gene>
<accession>A0A7I6GXV8</accession>
<sequence>MVQIWIILKIMQLVTAINNILAPLFGGFKHIAMLQIYNQIVYLFLRH</sequence>
<dbReference type="EMBL" id="AY722935">
    <property type="protein sequence ID" value="AAU86124.1"/>
    <property type="molecule type" value="Genomic_DNA"/>
</dbReference>
<keyword evidence="1" id="KW-0812">Transmembrane</keyword>
<protein>
    <submittedName>
        <fullName evidence="2">Uncharacterized protein</fullName>
    </submittedName>
</protein>
<evidence type="ECO:0000313" key="3">
    <source>
        <dbReference type="Proteomes" id="UP000002276"/>
    </source>
</evidence>
<evidence type="ECO:0000256" key="1">
    <source>
        <dbReference type="SAM" id="Phobius"/>
    </source>
</evidence>
<keyword evidence="1" id="KW-0472">Membrane</keyword>
<organism evidence="2">
    <name type="scientific">Borrelia garinii subsp. bavariensis (strain ATCC BAA-2496 / DSM 23469 / PBi)</name>
    <name type="common">Borreliella bavariensis</name>
    <dbReference type="NCBI Taxonomy" id="290434"/>
    <lineage>
        <taxon>Bacteria</taxon>
        <taxon>Pseudomonadati</taxon>
        <taxon>Spirochaetota</taxon>
        <taxon>Spirochaetia</taxon>
        <taxon>Spirochaetales</taxon>
        <taxon>Borreliaceae</taxon>
        <taxon>Borreliella</taxon>
    </lineage>
</organism>
<proteinExistence type="predicted"/>
<reference evidence="2" key="1">
    <citation type="journal article" date="2004" name="Nucleic Acids Res.">
        <title>Comparative analysis of the Borrelia garinii genome.</title>
        <authorList>
            <person name="Glockner G."/>
            <person name="Lehmann R."/>
            <person name="Romualdi A."/>
            <person name="Pradella S."/>
            <person name="Schulte-Spechtel U."/>
            <person name="Schilhabel M."/>
            <person name="Wilske B."/>
            <person name="Suhnel J."/>
            <person name="Platzer M."/>
        </authorList>
    </citation>
    <scope>NUCLEOTIDE SEQUENCE [LARGE SCALE GENOMIC DNA]</scope>
    <source>
        <strain>ATCC BAA-2496 / DSM 23469 / PBi</strain>
        <strain evidence="2">PBi</strain>
        <plasmid>21</plasmid>
    </source>
</reference>
<feature type="transmembrane region" description="Helical" evidence="1">
    <location>
        <begin position="6"/>
        <end position="28"/>
    </location>
</feature>
<reference evidence="2" key="2">
    <citation type="submission" date="2004-09" db="EMBL/GenBank/DDBJ databases">
        <authorList>
            <person name="Gloeckner G."/>
            <person name="Schilhabel M."/>
            <person name="Lehmann R."/>
            <person name="Platzer M."/>
        </authorList>
    </citation>
    <scope>NUCLEOTIDE SEQUENCE</scope>
    <source>
        <strain evidence="2">PBi</strain>
    </source>
</reference>
<geneLocation type="plasmid" evidence="3">
    <name>21</name>
</geneLocation>
<evidence type="ECO:0000313" key="2">
    <source>
        <dbReference type="EMBL" id="AAU86124.1"/>
    </source>
</evidence>
<keyword evidence="1" id="KW-1133">Transmembrane helix</keyword>
<dbReference type="AlphaFoldDB" id="A0A7I6GXV8"/>